<comment type="caution">
    <text evidence="4">Lacks conserved residue(s) required for the propagation of feature annotation.</text>
</comment>
<dbReference type="InterPro" id="IPR020094">
    <property type="entry name" value="TruA/RsuA/RluB/E/F_N"/>
</dbReference>
<dbReference type="CDD" id="cd02570">
    <property type="entry name" value="PseudoU_synth_EcTruA"/>
    <property type="match status" value="1"/>
</dbReference>
<dbReference type="InterPro" id="IPR001406">
    <property type="entry name" value="PsdUridine_synth_TruA"/>
</dbReference>
<gene>
    <name evidence="4 10" type="primary">truA</name>
    <name evidence="10" type="ORF">LKD81_05365</name>
</gene>
<dbReference type="EMBL" id="JAJEQR010000011">
    <property type="protein sequence ID" value="MCC2230429.1"/>
    <property type="molecule type" value="Genomic_DNA"/>
</dbReference>
<name>A0AAE3E948_9FIRM</name>
<dbReference type="EC" id="5.4.99.12" evidence="4"/>
<evidence type="ECO:0000259" key="9">
    <source>
        <dbReference type="Pfam" id="PF01416"/>
    </source>
</evidence>
<evidence type="ECO:0000256" key="8">
    <source>
        <dbReference type="SAM" id="MobiDB-lite"/>
    </source>
</evidence>
<dbReference type="PANTHER" id="PTHR11142:SF0">
    <property type="entry name" value="TRNA PSEUDOURIDINE SYNTHASE-LIKE 1"/>
    <property type="match status" value="1"/>
</dbReference>
<sequence length="286" mass="32416">MRRIMLTVAYDGTNYCGWQIQPTGITIEEVLNQALSHLLKEEIHVLGVSRTDSGVHALGNLCVFDTETRIPAEKICYAVNQGLPGDIVVQKSEEVPLGYHPRKCNSEKTYEYVIYNNRLPNPVERLYSYFFYMPLDVDKMKQAAVYLVGEHDFKSFCSARTQVENTVRTITALSVERDGCRIRIRVSGTGFLYNMVRIIVGTLIRVGTGYWKPEHVKEILEAKDRQKAGPKVPPEGLTLQVIRLEQDPWELQRARTLQFGSQKNDPAEYSALEREAADGEDTGADE</sequence>
<dbReference type="GO" id="GO:0160147">
    <property type="term" value="F:tRNA pseudouridine(38-40) synthase activity"/>
    <property type="evidence" value="ECO:0007669"/>
    <property type="project" value="UniProtKB-EC"/>
</dbReference>
<dbReference type="FunFam" id="3.30.70.580:FF:000001">
    <property type="entry name" value="tRNA pseudouridine synthase A"/>
    <property type="match status" value="1"/>
</dbReference>
<comment type="similarity">
    <text evidence="1 4 7">Belongs to the tRNA pseudouridine synthase TruA family.</text>
</comment>
<comment type="caution">
    <text evidence="10">The sequence shown here is derived from an EMBL/GenBank/DDBJ whole genome shotgun (WGS) entry which is preliminary data.</text>
</comment>
<evidence type="ECO:0000313" key="10">
    <source>
        <dbReference type="EMBL" id="MCC2230429.1"/>
    </source>
</evidence>
<evidence type="ECO:0000256" key="7">
    <source>
        <dbReference type="RuleBase" id="RU003792"/>
    </source>
</evidence>
<dbReference type="HAMAP" id="MF_00171">
    <property type="entry name" value="TruA"/>
    <property type="match status" value="1"/>
</dbReference>
<feature type="binding site" evidence="4 6">
    <location>
        <position position="110"/>
    </location>
    <ligand>
        <name>substrate</name>
    </ligand>
</feature>
<comment type="function">
    <text evidence="4">Formation of pseudouridine at positions 38, 39 and 40 in the anticodon stem and loop of transfer RNAs.</text>
</comment>
<protein>
    <recommendedName>
        <fullName evidence="4">tRNA pseudouridine synthase A</fullName>
        <ecNumber evidence="4">5.4.99.12</ecNumber>
    </recommendedName>
    <alternativeName>
        <fullName evidence="4">tRNA pseudouridine(38-40) synthase</fullName>
    </alternativeName>
    <alternativeName>
        <fullName evidence="4">tRNA pseudouridylate synthase I</fullName>
    </alternativeName>
    <alternativeName>
        <fullName evidence="4">tRNA-uridine isomerase I</fullName>
    </alternativeName>
</protein>
<dbReference type="InterPro" id="IPR020095">
    <property type="entry name" value="PsdUridine_synth_TruA_C"/>
</dbReference>
<evidence type="ECO:0000256" key="5">
    <source>
        <dbReference type="PIRSR" id="PIRSR001430-1"/>
    </source>
</evidence>
<dbReference type="PANTHER" id="PTHR11142">
    <property type="entry name" value="PSEUDOURIDYLATE SYNTHASE"/>
    <property type="match status" value="1"/>
</dbReference>
<evidence type="ECO:0000256" key="3">
    <source>
        <dbReference type="ARBA" id="ARBA00023235"/>
    </source>
</evidence>
<feature type="active site" description="Nucleophile" evidence="4 5">
    <location>
        <position position="52"/>
    </location>
</feature>
<evidence type="ECO:0000313" key="11">
    <source>
        <dbReference type="Proteomes" id="UP001198182"/>
    </source>
</evidence>
<comment type="subunit">
    <text evidence="4">Homodimer.</text>
</comment>
<dbReference type="InterPro" id="IPR020103">
    <property type="entry name" value="PsdUridine_synth_cat_dom_sf"/>
</dbReference>
<keyword evidence="2 4" id="KW-0819">tRNA processing</keyword>
<feature type="region of interest" description="Disordered" evidence="8">
    <location>
        <begin position="256"/>
        <end position="286"/>
    </location>
</feature>
<dbReference type="Pfam" id="PF01416">
    <property type="entry name" value="PseudoU_synth_1"/>
    <property type="match status" value="2"/>
</dbReference>
<dbReference type="Gene3D" id="3.30.70.580">
    <property type="entry name" value="Pseudouridine synthase I, catalytic domain, N-terminal subdomain"/>
    <property type="match status" value="1"/>
</dbReference>
<keyword evidence="11" id="KW-1185">Reference proteome</keyword>
<feature type="domain" description="Pseudouridine synthase I TruA alpha/beta" evidence="9">
    <location>
        <begin position="143"/>
        <end position="239"/>
    </location>
</feature>
<evidence type="ECO:0000256" key="2">
    <source>
        <dbReference type="ARBA" id="ARBA00022694"/>
    </source>
</evidence>
<accession>A0AAE3E948</accession>
<reference evidence="10" key="1">
    <citation type="submission" date="2021-10" db="EMBL/GenBank/DDBJ databases">
        <title>Anaerobic single-cell dispensing facilitates the cultivation of human gut bacteria.</title>
        <authorList>
            <person name="Afrizal A."/>
        </authorList>
    </citation>
    <scope>NUCLEOTIDE SEQUENCE</scope>
    <source>
        <strain evidence="10">CLA-AA-H215</strain>
    </source>
</reference>
<evidence type="ECO:0000256" key="6">
    <source>
        <dbReference type="PIRSR" id="PIRSR001430-2"/>
    </source>
</evidence>
<dbReference type="PIRSF" id="PIRSF001430">
    <property type="entry name" value="tRNA_psdUrid_synth"/>
    <property type="match status" value="1"/>
</dbReference>
<dbReference type="GO" id="GO:0003723">
    <property type="term" value="F:RNA binding"/>
    <property type="evidence" value="ECO:0007669"/>
    <property type="project" value="InterPro"/>
</dbReference>
<keyword evidence="3 4" id="KW-0413">Isomerase</keyword>
<dbReference type="Gene3D" id="3.30.70.660">
    <property type="entry name" value="Pseudouridine synthase I, catalytic domain, C-terminal subdomain"/>
    <property type="match status" value="1"/>
</dbReference>
<comment type="catalytic activity">
    <reaction evidence="4 7">
        <text>uridine(38/39/40) in tRNA = pseudouridine(38/39/40) in tRNA</text>
        <dbReference type="Rhea" id="RHEA:22376"/>
        <dbReference type="Rhea" id="RHEA-COMP:10085"/>
        <dbReference type="Rhea" id="RHEA-COMP:10087"/>
        <dbReference type="ChEBI" id="CHEBI:65314"/>
        <dbReference type="ChEBI" id="CHEBI:65315"/>
        <dbReference type="EC" id="5.4.99.12"/>
    </reaction>
</comment>
<feature type="domain" description="Pseudouridine synthase I TruA alpha/beta" evidence="9">
    <location>
        <begin position="8"/>
        <end position="100"/>
    </location>
</feature>
<dbReference type="SUPFAM" id="SSF55120">
    <property type="entry name" value="Pseudouridine synthase"/>
    <property type="match status" value="1"/>
</dbReference>
<evidence type="ECO:0000256" key="4">
    <source>
        <dbReference type="HAMAP-Rule" id="MF_00171"/>
    </source>
</evidence>
<dbReference type="AlphaFoldDB" id="A0AAE3E948"/>
<proteinExistence type="inferred from homology"/>
<dbReference type="InterPro" id="IPR020097">
    <property type="entry name" value="PsdUridine_synth_TruA_a/b_dom"/>
</dbReference>
<dbReference type="Proteomes" id="UP001198182">
    <property type="component" value="Unassembled WGS sequence"/>
</dbReference>
<dbReference type="GO" id="GO:0031119">
    <property type="term" value="P:tRNA pseudouridine synthesis"/>
    <property type="evidence" value="ECO:0007669"/>
    <property type="project" value="UniProtKB-UniRule"/>
</dbReference>
<organism evidence="10 11">
    <name type="scientific">Hominifimenecus microfluidus</name>
    <dbReference type="NCBI Taxonomy" id="2885348"/>
    <lineage>
        <taxon>Bacteria</taxon>
        <taxon>Bacillati</taxon>
        <taxon>Bacillota</taxon>
        <taxon>Clostridia</taxon>
        <taxon>Lachnospirales</taxon>
        <taxon>Lachnospiraceae</taxon>
        <taxon>Hominifimenecus</taxon>
    </lineage>
</organism>
<evidence type="ECO:0000256" key="1">
    <source>
        <dbReference type="ARBA" id="ARBA00009375"/>
    </source>
</evidence>
<dbReference type="NCBIfam" id="TIGR00071">
    <property type="entry name" value="hisT_truA"/>
    <property type="match status" value="1"/>
</dbReference>